<evidence type="ECO:0000313" key="2">
    <source>
        <dbReference type="Proteomes" id="UP001283361"/>
    </source>
</evidence>
<sequence>MLVLTSTRIRRWLYHKACPIGGWCSLVLGSGAGCTTKLVLPEAGVHSSTQTRRWLYHKACPTGCWCSLVPGPGAGCTTKLVLSGAGAH</sequence>
<evidence type="ECO:0000313" key="1">
    <source>
        <dbReference type="EMBL" id="KAK3789278.1"/>
    </source>
</evidence>
<comment type="caution">
    <text evidence="1">The sequence shown here is derived from an EMBL/GenBank/DDBJ whole genome shotgun (WGS) entry which is preliminary data.</text>
</comment>
<dbReference type="AlphaFoldDB" id="A0AAE1AKF5"/>
<gene>
    <name evidence="1" type="ORF">RRG08_001668</name>
</gene>
<organism evidence="1 2">
    <name type="scientific">Elysia crispata</name>
    <name type="common">lettuce slug</name>
    <dbReference type="NCBI Taxonomy" id="231223"/>
    <lineage>
        <taxon>Eukaryota</taxon>
        <taxon>Metazoa</taxon>
        <taxon>Spiralia</taxon>
        <taxon>Lophotrochozoa</taxon>
        <taxon>Mollusca</taxon>
        <taxon>Gastropoda</taxon>
        <taxon>Heterobranchia</taxon>
        <taxon>Euthyneura</taxon>
        <taxon>Panpulmonata</taxon>
        <taxon>Sacoglossa</taxon>
        <taxon>Placobranchoidea</taxon>
        <taxon>Plakobranchidae</taxon>
        <taxon>Elysia</taxon>
    </lineage>
</organism>
<dbReference type="Proteomes" id="UP001283361">
    <property type="component" value="Unassembled WGS sequence"/>
</dbReference>
<reference evidence="1" key="1">
    <citation type="journal article" date="2023" name="G3 (Bethesda)">
        <title>A reference genome for the long-term kleptoplast-retaining sea slug Elysia crispata morphotype clarki.</title>
        <authorList>
            <person name="Eastman K.E."/>
            <person name="Pendleton A.L."/>
            <person name="Shaikh M.A."/>
            <person name="Suttiyut T."/>
            <person name="Ogas R."/>
            <person name="Tomko P."/>
            <person name="Gavelis G."/>
            <person name="Widhalm J.R."/>
            <person name="Wisecaver J.H."/>
        </authorList>
    </citation>
    <scope>NUCLEOTIDE SEQUENCE</scope>
    <source>
        <strain evidence="1">ECLA1</strain>
    </source>
</reference>
<accession>A0AAE1AKF5</accession>
<protein>
    <submittedName>
        <fullName evidence="1">Uncharacterized protein</fullName>
    </submittedName>
</protein>
<dbReference type="EMBL" id="JAWDGP010001678">
    <property type="protein sequence ID" value="KAK3789278.1"/>
    <property type="molecule type" value="Genomic_DNA"/>
</dbReference>
<keyword evidence="2" id="KW-1185">Reference proteome</keyword>
<name>A0AAE1AKF5_9GAST</name>
<proteinExistence type="predicted"/>